<evidence type="ECO:0008006" key="4">
    <source>
        <dbReference type="Google" id="ProtNLM"/>
    </source>
</evidence>
<sequence>MRRGLGTARTGGTALQCRAEGRALLVHPKGEPDPGAAAFAAGLAADPQHTLAVVDLPYGSLEGSADAVARLLAGRGESLRLVFGRSTPQEARRAAQRIADRLDRLVLAPDGAVLPTDGGGLFIPSDHGAGWLRFRPGRSAERDSRRFPKPRWEFSTFDRPWTTSGHGIAEPAPCGVWVRSPHDHPAAESGRRLVDRLPSHPDILTVVLGSPGGPPVTLADVTRLWETVLPSARSWVRFLHLGPVALPEGAEALGQELADALGQQVVLYAGVPVESRAGLASPEVAAVRPDGTLGHHPFVSELMYFPRTGTAPAPPALFGLRRPLFGVPEITTGVYEYAADAVLEVVQSGLWMRPLAEPADGDAVRRIPAAPGYAAILYDRSTPGAADRMRSLAEDMLWRLDPERREGFTIAPADEPGHVRVTSDDTDLWSAPDATATGPQAIAPTAFRGQPRAAEAAPWGTEDRAATPVTKPGVVRSGVVRGEGSGGASALAHLDLDETTVRVRGNTAPAAPPVVAPPAARIESEAPASGLPRVESGDDVRVTGEPGDAGTAGRPETVTIASTATAAGGPAPVPVPEPVREDPRPGPEPIPDAPRTDGPAPTPVDQAPVPAPGPVPAAPVGQGPVPPMPAPPRPAAPARLPLPDLPAVSEPGNPGAAGNPGEPPRENPRPVDGPDGRGTDRPARTDVPARPSAPEAEQEAAPEQGPGPQPEPEGVKSVPHAPDSPGAGPSVPPAPAAEKPQPHAVPPTVSPTAPSAPPAPPVPTAPAPAARPAPLIRLESDSPAAAPVAPADTGRDDGPTPSAPAPGAPESPEPPAAAPAAVPGVRVQPTPKASACAVPPERGTEKERDWVRRTLSTQYNAVAGTVSRVMSESPGLRGGARGEAADALTDLVAVRLFLSGDGAQVNAAVRAAAVGPHVPLARCVAAGLRRLPSYRGAALLRTRASAAERAWFREGRLVTEWAFCTAYGAPRPGPHDATDFLIWSITARRTNLIDPAEPDRVVFLPGTTFKVLRPAEGEGPVLLRELSPSEIASDGKVDVQRVPLDEIALDGLDRAAAALRADDAAGRDERGGPDGLGTPPGLIGGAPPRQRPGGAGDGNGNGNSGALSAPDEGAKL</sequence>
<feature type="compositionally biased region" description="Gly residues" evidence="1">
    <location>
        <begin position="1093"/>
        <end position="1103"/>
    </location>
</feature>
<feature type="compositionally biased region" description="Basic and acidic residues" evidence="1">
    <location>
        <begin position="663"/>
        <end position="684"/>
    </location>
</feature>
<feature type="compositionally biased region" description="Pro residues" evidence="1">
    <location>
        <begin position="801"/>
        <end position="817"/>
    </location>
</feature>
<organism evidence="2 3">
    <name type="scientific">Streptomyces graminearus</name>
    <dbReference type="NCBI Taxonomy" id="284030"/>
    <lineage>
        <taxon>Bacteria</taxon>
        <taxon>Bacillati</taxon>
        <taxon>Actinomycetota</taxon>
        <taxon>Actinomycetes</taxon>
        <taxon>Kitasatosporales</taxon>
        <taxon>Streptomycetaceae</taxon>
        <taxon>Streptomyces</taxon>
    </lineage>
</organism>
<feature type="compositionally biased region" description="Pro residues" evidence="1">
    <location>
        <begin position="743"/>
        <end position="771"/>
    </location>
</feature>
<feature type="compositionally biased region" description="Low complexity" evidence="1">
    <location>
        <begin position="636"/>
        <end position="660"/>
    </location>
</feature>
<feature type="region of interest" description="Disordered" evidence="1">
    <location>
        <begin position="432"/>
        <end position="467"/>
    </location>
</feature>
<keyword evidence="3" id="KW-1185">Reference proteome</keyword>
<evidence type="ECO:0000313" key="3">
    <source>
        <dbReference type="Proteomes" id="UP001501721"/>
    </source>
</evidence>
<dbReference type="Proteomes" id="UP001501721">
    <property type="component" value="Unassembled WGS sequence"/>
</dbReference>
<evidence type="ECO:0000313" key="2">
    <source>
        <dbReference type="EMBL" id="GAA2479346.1"/>
    </source>
</evidence>
<dbReference type="Gene3D" id="3.90.176.10">
    <property type="entry name" value="Toxin ADP-ribosyltransferase, Chain A, domain 1"/>
    <property type="match status" value="1"/>
</dbReference>
<gene>
    <name evidence="2" type="ORF">GCM10010422_24490</name>
</gene>
<name>A0ABN3L7S3_9ACTN</name>
<comment type="caution">
    <text evidence="2">The sequence shown here is derived from an EMBL/GenBank/DDBJ whole genome shotgun (WGS) entry which is preliminary data.</text>
</comment>
<evidence type="ECO:0000256" key="1">
    <source>
        <dbReference type="SAM" id="MobiDB-lite"/>
    </source>
</evidence>
<proteinExistence type="predicted"/>
<feature type="compositionally biased region" description="Low complexity" evidence="1">
    <location>
        <begin position="1076"/>
        <end position="1092"/>
    </location>
</feature>
<accession>A0ABN3L7S3</accession>
<protein>
    <recommendedName>
        <fullName evidence="4">NAD(+)--protein-arginine ADP-ribosyltransferase</fullName>
    </recommendedName>
</protein>
<dbReference type="RefSeq" id="WP_346080959.1">
    <property type="nucleotide sequence ID" value="NZ_BAAATL010000010.1"/>
</dbReference>
<feature type="compositionally biased region" description="Low complexity" evidence="1">
    <location>
        <begin position="693"/>
        <end position="704"/>
    </location>
</feature>
<reference evidence="2 3" key="1">
    <citation type="journal article" date="2019" name="Int. J. Syst. Evol. Microbiol.">
        <title>The Global Catalogue of Microorganisms (GCM) 10K type strain sequencing project: providing services to taxonomists for standard genome sequencing and annotation.</title>
        <authorList>
            <consortium name="The Broad Institute Genomics Platform"/>
            <consortium name="The Broad Institute Genome Sequencing Center for Infectious Disease"/>
            <person name="Wu L."/>
            <person name="Ma J."/>
        </authorList>
    </citation>
    <scope>NUCLEOTIDE SEQUENCE [LARGE SCALE GENOMIC DNA]</scope>
    <source>
        <strain evidence="2 3">JCM 6923</strain>
    </source>
</reference>
<feature type="compositionally biased region" description="Pro residues" evidence="1">
    <location>
        <begin position="624"/>
        <end position="635"/>
    </location>
</feature>
<feature type="region of interest" description="Disordered" evidence="1">
    <location>
        <begin position="1063"/>
        <end position="1116"/>
    </location>
</feature>
<dbReference type="EMBL" id="BAAATL010000010">
    <property type="protein sequence ID" value="GAA2479346.1"/>
    <property type="molecule type" value="Genomic_DNA"/>
</dbReference>
<feature type="compositionally biased region" description="Basic and acidic residues" evidence="1">
    <location>
        <begin position="1063"/>
        <end position="1072"/>
    </location>
</feature>
<feature type="region of interest" description="Disordered" evidence="1">
    <location>
        <begin position="507"/>
        <end position="847"/>
    </location>
</feature>